<dbReference type="InterPro" id="IPR036844">
    <property type="entry name" value="Hint_dom_sf"/>
</dbReference>
<keyword evidence="3" id="KW-1185">Reference proteome</keyword>
<comment type="caution">
    <text evidence="2">The sequence shown here is derived from an EMBL/GenBank/DDBJ whole genome shotgun (WGS) entry which is preliminary data.</text>
</comment>
<feature type="domain" description="Hedgehog/Intein (Hint)" evidence="1">
    <location>
        <begin position="832"/>
        <end position="973"/>
    </location>
</feature>
<protein>
    <recommendedName>
        <fullName evidence="1">Hedgehog/Intein (Hint) domain-containing protein</fullName>
    </recommendedName>
</protein>
<evidence type="ECO:0000313" key="2">
    <source>
        <dbReference type="EMBL" id="GEL59999.1"/>
    </source>
</evidence>
<accession>A0ABQ0V809</accession>
<reference evidence="2 3" key="1">
    <citation type="submission" date="2019-07" db="EMBL/GenBank/DDBJ databases">
        <title>Whole genome shotgun sequence of Acetobacter cibinongensis NBRC 16605.</title>
        <authorList>
            <person name="Hosoyama A."/>
            <person name="Uohara A."/>
            <person name="Ohji S."/>
            <person name="Ichikawa N."/>
        </authorList>
    </citation>
    <scope>NUCLEOTIDE SEQUENCE [LARGE SCALE GENOMIC DNA]</scope>
    <source>
        <strain evidence="2 3">NBRC 16605</strain>
    </source>
</reference>
<dbReference type="Proteomes" id="UP000321891">
    <property type="component" value="Unassembled WGS sequence"/>
</dbReference>
<evidence type="ECO:0000259" key="1">
    <source>
        <dbReference type="Pfam" id="PF13403"/>
    </source>
</evidence>
<organism evidence="2 3">
    <name type="scientific">Acetobacter cibinongensis</name>
    <dbReference type="NCBI Taxonomy" id="146475"/>
    <lineage>
        <taxon>Bacteria</taxon>
        <taxon>Pseudomonadati</taxon>
        <taxon>Pseudomonadota</taxon>
        <taxon>Alphaproteobacteria</taxon>
        <taxon>Acetobacterales</taxon>
        <taxon>Acetobacteraceae</taxon>
        <taxon>Acetobacter</taxon>
    </lineage>
</organism>
<name>A0ABQ0V809_9PROT</name>
<sequence length="1183" mass="118649">MDYTVNSSNSPFSQNVNEGEKASVISGGVTSNVLVSGGNETVYLGGSAVSTIVAGSVTSVGYLIASGGAIQTATVNARGSISLSNSASADQVTLTDRNAGLTVLSTASATNTVVDEGAVFVSGGQLFSTIVGSGAVFVEVNGHADNTTVIAGRVQAWDGGVVTSTTVTGSGSVVVIGTGVASGTALQGVSAGLAVTRGGTAVDTTVASGAFIVANSGTLAGVTTVEQGGFVSGYSDLTLSGAVSNAGTISNGTLVSSATLSVTSGGVTSNVVVSGGTETLYQNGSAISAVVEADGDAVGQIIASGGSVQTATVNFGGSIDLLSGASADHVTLTDSNTGLTVFSTASATNTVADKGTVFVSGGQLSSTTVVSGSVFVNANGHADNTIVSTGRVQAWDGGVVTSTTVTGSGTVQVIGTGVASGTVLQGTSAGLAVFQGGTAVDTTVASGTFVLAASGTLAGVTTVEQGGFVSGYSDLTLSGAVSNAGTISNGTLVSSATLSVTSGGVTSNVVVSGGTETLYQNGSAVSAVVEADGNAVGQIIASGGSVQTATVNFGGSIDLLSGASADHVTLTDSNAGLTVFSTGSATNTVADKGTVFVSGGQLSSTTVGSGFVFVNASGHADNTTVSTGRVQAWDGGVVSSTTVTGSGSVVVFGTGVASGTVLQGGSAGLAVFQGGTATNTTVGNGAYISAVSGTLAGQTIASNGSVVSLDADSKLEGSLTLEDGAKATLFAGAGGTVIMDGSQNTGLVVSGLASGGNLSTVISGFDGTSGGHSDGIMIAGLSKENVKSVVNSTDGNSVTIDLVSGSPIVLNILGIGTQQYIEFTQNGMLFEVCFLAGSMIRTTAGDVAVETLCIGDLVQTWDWKAKRAVERSVIWTGRKSMTVRTDLADDQAGYPVRIRKDAIADNVPSQDLLVTPEHCLFFENLFVPVRMLVNGSSIFYDRSITAYDYFHIETEEHAVIWANDMLTESYLDTGNRSTFQQDGGVVRLFARASEKTWDADGATNLCVERSFVEPLFNTLADRAAAQGFAYQAEVLEVTQDSDIHLVTTLGQIIRPARQKNGSVVFMLPADVEAVQITTRTSQPSQAVGPFVDDRRQLGVLVGQVALFDGKNNHAITTHLDQQDLLGWDVQESVPCRWTNGNATLPLPVMQGKGLRMLTLQIIAAGPYVINKVNKKIRNLENVG</sequence>
<proteinExistence type="predicted"/>
<dbReference type="EMBL" id="BJVU01000019">
    <property type="protein sequence ID" value="GEL59999.1"/>
    <property type="molecule type" value="Genomic_DNA"/>
</dbReference>
<dbReference type="Gene3D" id="2.160.20.20">
    <property type="match status" value="2"/>
</dbReference>
<dbReference type="InterPro" id="IPR028992">
    <property type="entry name" value="Hedgehog/Intein_dom"/>
</dbReference>
<dbReference type="Pfam" id="PF13403">
    <property type="entry name" value="Hint_2"/>
    <property type="match status" value="1"/>
</dbReference>
<evidence type="ECO:0000313" key="3">
    <source>
        <dbReference type="Proteomes" id="UP000321891"/>
    </source>
</evidence>
<dbReference type="SUPFAM" id="SSF51294">
    <property type="entry name" value="Hedgehog/intein (Hint) domain"/>
    <property type="match status" value="1"/>
</dbReference>
<dbReference type="InterPro" id="IPR012332">
    <property type="entry name" value="Autotransporter_pectin_lyase_C"/>
</dbReference>
<dbReference type="RefSeq" id="WP_146807022.1">
    <property type="nucleotide sequence ID" value="NZ_BJVU01000019.1"/>
</dbReference>
<gene>
    <name evidence="2" type="ORF">ACI01nite_26010</name>
</gene>